<sequence>VRASNTAAQSLYSKYGFTQAGVRRGYYTDNREDGVLMSLENIASAPVQANLQRLKQAHSQKWEIADYQVADSR</sequence>
<protein>
    <recommendedName>
        <fullName evidence="2">N-acetyltransferase domain-containing protein</fullName>
    </recommendedName>
</protein>
<dbReference type="Gene3D" id="3.40.630.30">
    <property type="match status" value="1"/>
</dbReference>
<comment type="caution">
    <text evidence="1">The sequence shown here is derived from an EMBL/GenBank/DDBJ whole genome shotgun (WGS) entry which is preliminary data.</text>
</comment>
<dbReference type="AlphaFoldDB" id="X1PYL0"/>
<evidence type="ECO:0000313" key="1">
    <source>
        <dbReference type="EMBL" id="GAI47616.1"/>
    </source>
</evidence>
<accession>X1PYL0</accession>
<evidence type="ECO:0008006" key="2">
    <source>
        <dbReference type="Google" id="ProtNLM"/>
    </source>
</evidence>
<proteinExistence type="predicted"/>
<dbReference type="InterPro" id="IPR016181">
    <property type="entry name" value="Acyl_CoA_acyltransferase"/>
</dbReference>
<feature type="non-terminal residue" evidence="1">
    <location>
        <position position="1"/>
    </location>
</feature>
<dbReference type="EMBL" id="BARV01037081">
    <property type="protein sequence ID" value="GAI47616.1"/>
    <property type="molecule type" value="Genomic_DNA"/>
</dbReference>
<organism evidence="1">
    <name type="scientific">marine sediment metagenome</name>
    <dbReference type="NCBI Taxonomy" id="412755"/>
    <lineage>
        <taxon>unclassified sequences</taxon>
        <taxon>metagenomes</taxon>
        <taxon>ecological metagenomes</taxon>
    </lineage>
</organism>
<name>X1PYL0_9ZZZZ</name>
<reference evidence="1" key="1">
    <citation type="journal article" date="2014" name="Front. Microbiol.">
        <title>High frequency of phylogenetically diverse reductive dehalogenase-homologous genes in deep subseafloor sedimentary metagenomes.</title>
        <authorList>
            <person name="Kawai M."/>
            <person name="Futagami T."/>
            <person name="Toyoda A."/>
            <person name="Takaki Y."/>
            <person name="Nishi S."/>
            <person name="Hori S."/>
            <person name="Arai W."/>
            <person name="Tsubouchi T."/>
            <person name="Morono Y."/>
            <person name="Uchiyama I."/>
            <person name="Ito T."/>
            <person name="Fujiyama A."/>
            <person name="Inagaki F."/>
            <person name="Takami H."/>
        </authorList>
    </citation>
    <scope>NUCLEOTIDE SEQUENCE</scope>
    <source>
        <strain evidence="1">Expedition CK06-06</strain>
    </source>
</reference>
<gene>
    <name evidence="1" type="ORF">S06H3_57447</name>
</gene>
<dbReference type="SUPFAM" id="SSF55729">
    <property type="entry name" value="Acyl-CoA N-acyltransferases (Nat)"/>
    <property type="match status" value="1"/>
</dbReference>